<keyword evidence="1" id="KW-0472">Membrane</keyword>
<reference evidence="3 4" key="1">
    <citation type="submission" date="2022-12" db="EMBL/GenBank/DDBJ databases">
        <title>Metagenome assembled genome from gulf of manar.</title>
        <authorList>
            <person name="Kohli P."/>
            <person name="Pk S."/>
            <person name="Venkata Ramana C."/>
            <person name="Sasikala C."/>
        </authorList>
    </citation>
    <scope>NUCLEOTIDE SEQUENCE [LARGE SCALE GENOMIC DNA]</scope>
    <source>
        <strain evidence="3">JB008</strain>
    </source>
</reference>
<organism evidence="3 4">
    <name type="scientific">Candidatus Thalassospirochaeta sargassi</name>
    <dbReference type="NCBI Taxonomy" id="3119039"/>
    <lineage>
        <taxon>Bacteria</taxon>
        <taxon>Pseudomonadati</taxon>
        <taxon>Spirochaetota</taxon>
        <taxon>Spirochaetia</taxon>
        <taxon>Spirochaetales</taxon>
        <taxon>Spirochaetaceae</taxon>
        <taxon>Candidatus Thalassospirochaeta</taxon>
    </lineage>
</organism>
<keyword evidence="1" id="KW-0812">Transmembrane</keyword>
<evidence type="ECO:0000313" key="3">
    <source>
        <dbReference type="EMBL" id="MDC7227416.1"/>
    </source>
</evidence>
<feature type="transmembrane region" description="Helical" evidence="1">
    <location>
        <begin position="272"/>
        <end position="295"/>
    </location>
</feature>
<dbReference type="Gene3D" id="3.40.50.10610">
    <property type="entry name" value="ABC-type transport auxiliary lipoprotein component"/>
    <property type="match status" value="1"/>
</dbReference>
<keyword evidence="2" id="KW-0732">Signal</keyword>
<dbReference type="EMBL" id="JAQQAL010000024">
    <property type="protein sequence ID" value="MDC7227416.1"/>
    <property type="molecule type" value="Genomic_DNA"/>
</dbReference>
<feature type="signal peptide" evidence="2">
    <location>
        <begin position="1"/>
        <end position="23"/>
    </location>
</feature>
<evidence type="ECO:0000256" key="2">
    <source>
        <dbReference type="SAM" id="SignalP"/>
    </source>
</evidence>
<feature type="transmembrane region" description="Helical" evidence="1">
    <location>
        <begin position="243"/>
        <end position="265"/>
    </location>
</feature>
<dbReference type="AlphaFoldDB" id="A0AAJ1ML29"/>
<comment type="caution">
    <text evidence="3">The sequence shown here is derived from an EMBL/GenBank/DDBJ whole genome shotgun (WGS) entry which is preliminary data.</text>
</comment>
<keyword evidence="1" id="KW-1133">Transmembrane helix</keyword>
<evidence type="ECO:0000256" key="1">
    <source>
        <dbReference type="SAM" id="Phobius"/>
    </source>
</evidence>
<proteinExistence type="predicted"/>
<gene>
    <name evidence="3" type="ORF">PQJ61_11695</name>
</gene>
<accession>A0AAJ1ML29</accession>
<sequence>MKKTSFLLIFIIIAANGWSQTQATITVMDLAGMGVSEAEINKYSDVLTEIIAGSGDYNVIDRLSRKNLLKKTRFISGCLTLECQLEAGRYLAADEIVTGGIGMMNSQFVVNLCHVDMRSAEEFRAVTMRYDDFNEILNGSVDILTELFGIEDEQKIGFEENKKYTGAEYSMDEERIEFGSDKLEIVYDNKKRDYFWNGEIYSNDGEWGPFNEFVEDVMAFYPHETELINAGEKYLDRKRKAKIAGWSGFLGGFGGAMLSTLLVLIDTDMYELSMGLITIGTTIGTVAPAAAYIWYASGYRPDDFVEYYNENYPF</sequence>
<name>A0AAJ1ML29_9SPIO</name>
<protein>
    <submittedName>
        <fullName evidence="3">Uncharacterized protein</fullName>
    </submittedName>
</protein>
<dbReference type="Proteomes" id="UP001221217">
    <property type="component" value="Unassembled WGS sequence"/>
</dbReference>
<feature type="chain" id="PRO_5042483083" evidence="2">
    <location>
        <begin position="24"/>
        <end position="314"/>
    </location>
</feature>
<evidence type="ECO:0000313" key="4">
    <source>
        <dbReference type="Proteomes" id="UP001221217"/>
    </source>
</evidence>